<sequence>MQISTYFQSTKCYPFHRDMFISCTAIEILSFRIKNVFILWLWFSTFCSCIRN</sequence>
<reference evidence="2" key="2">
    <citation type="journal article" date="2015" name="Fish Shellfish Immunol.">
        <title>Early steps in the European eel (Anguilla anguilla)-Vibrio vulnificus interaction in the gills: Role of the RtxA13 toxin.</title>
        <authorList>
            <person name="Callol A."/>
            <person name="Pajuelo D."/>
            <person name="Ebbesson L."/>
            <person name="Teles M."/>
            <person name="MacKenzie S."/>
            <person name="Amaro C."/>
        </authorList>
    </citation>
    <scope>NUCLEOTIDE SEQUENCE</scope>
</reference>
<keyword evidence="1" id="KW-0472">Membrane</keyword>
<name>A0A0E9XR02_ANGAN</name>
<evidence type="ECO:0000313" key="2">
    <source>
        <dbReference type="EMBL" id="JAI04256.1"/>
    </source>
</evidence>
<protein>
    <submittedName>
        <fullName evidence="2">Uncharacterized protein</fullName>
    </submittedName>
</protein>
<reference evidence="2" key="1">
    <citation type="submission" date="2014-11" db="EMBL/GenBank/DDBJ databases">
        <authorList>
            <person name="Amaro Gonzalez C."/>
        </authorList>
    </citation>
    <scope>NUCLEOTIDE SEQUENCE</scope>
</reference>
<keyword evidence="1" id="KW-0812">Transmembrane</keyword>
<organism evidence="2">
    <name type="scientific">Anguilla anguilla</name>
    <name type="common">European freshwater eel</name>
    <name type="synonym">Muraena anguilla</name>
    <dbReference type="NCBI Taxonomy" id="7936"/>
    <lineage>
        <taxon>Eukaryota</taxon>
        <taxon>Metazoa</taxon>
        <taxon>Chordata</taxon>
        <taxon>Craniata</taxon>
        <taxon>Vertebrata</taxon>
        <taxon>Euteleostomi</taxon>
        <taxon>Actinopterygii</taxon>
        <taxon>Neopterygii</taxon>
        <taxon>Teleostei</taxon>
        <taxon>Anguilliformes</taxon>
        <taxon>Anguillidae</taxon>
        <taxon>Anguilla</taxon>
    </lineage>
</organism>
<dbReference type="AlphaFoldDB" id="A0A0E9XR02"/>
<feature type="transmembrane region" description="Helical" evidence="1">
    <location>
        <begin position="20"/>
        <end position="43"/>
    </location>
</feature>
<proteinExistence type="predicted"/>
<evidence type="ECO:0000256" key="1">
    <source>
        <dbReference type="SAM" id="Phobius"/>
    </source>
</evidence>
<keyword evidence="1" id="KW-1133">Transmembrane helix</keyword>
<accession>A0A0E9XR02</accession>
<dbReference type="EMBL" id="GBXM01004322">
    <property type="protein sequence ID" value="JAI04256.1"/>
    <property type="molecule type" value="Transcribed_RNA"/>
</dbReference>